<evidence type="ECO:0000256" key="1">
    <source>
        <dbReference type="ARBA" id="ARBA00004241"/>
    </source>
</evidence>
<comment type="caution">
    <text evidence="3">The sequence shown here is derived from an EMBL/GenBank/DDBJ whole genome shotgun (WGS) entry which is preliminary data.</text>
</comment>
<evidence type="ECO:0008006" key="5">
    <source>
        <dbReference type="Google" id="ProtNLM"/>
    </source>
</evidence>
<reference evidence="4" key="1">
    <citation type="journal article" date="2018" name="Sci. Rep.">
        <title>Lignite coal burning seam in the remote Altai Mountains harbors a hydrogen-driven thermophilic microbial community.</title>
        <authorList>
            <person name="Kadnikov V.V."/>
            <person name="Mardanov A.V."/>
            <person name="Ivasenko D.A."/>
            <person name="Antsiferov D.V."/>
            <person name="Beletsky A.V."/>
            <person name="Karnachuk O.V."/>
            <person name="Ravin N.V."/>
        </authorList>
    </citation>
    <scope>NUCLEOTIDE SEQUENCE [LARGE SCALE GENOMIC DNA]</scope>
</reference>
<evidence type="ECO:0000313" key="3">
    <source>
        <dbReference type="EMBL" id="PTQ55518.1"/>
    </source>
</evidence>
<sequence length="172" mass="18981">MKGMTLVELLAAFLLVSLISLFAFSLLLSGQGVSQSLSVKTKAGYDFETVLSWFKSISQTAVKITATTDGQGFYMMDAVGRITHVRLISLDQFISSARDTLICTWQDKETTEQEPDDANATPPDPCPKPLFLNVCRPPLPPARAFQNEGEILHVTLQCADILHEGYLFPLTR</sequence>
<accession>A0A2R6XYL8</accession>
<evidence type="ECO:0000313" key="4">
    <source>
        <dbReference type="Proteomes" id="UP000244338"/>
    </source>
</evidence>
<keyword evidence="2" id="KW-0178">Competence</keyword>
<dbReference type="PROSITE" id="PS00409">
    <property type="entry name" value="PROKAR_NTER_METHYL"/>
    <property type="match status" value="1"/>
</dbReference>
<dbReference type="EMBL" id="PEBX01000104">
    <property type="protein sequence ID" value="PTQ55518.1"/>
    <property type="molecule type" value="Genomic_DNA"/>
</dbReference>
<dbReference type="GO" id="GO:0030420">
    <property type="term" value="P:establishment of competence for transformation"/>
    <property type="evidence" value="ECO:0007669"/>
    <property type="project" value="UniProtKB-KW"/>
</dbReference>
<name>A0A2R6XYL8_9BACL</name>
<proteinExistence type="predicted"/>
<evidence type="ECO:0000256" key="2">
    <source>
        <dbReference type="ARBA" id="ARBA00023287"/>
    </source>
</evidence>
<comment type="subcellular location">
    <subcellularLocation>
        <location evidence="1">Cell surface</location>
    </subcellularLocation>
</comment>
<dbReference type="InterPro" id="IPR012902">
    <property type="entry name" value="N_methyl_site"/>
</dbReference>
<protein>
    <recommendedName>
        <fullName evidence="5">Prepilin-type N-terminal cleavage/methylation domain-containing protein</fullName>
    </recommendedName>
</protein>
<dbReference type="GO" id="GO:0009986">
    <property type="term" value="C:cell surface"/>
    <property type="evidence" value="ECO:0007669"/>
    <property type="project" value="UniProtKB-SubCell"/>
</dbReference>
<dbReference type="Proteomes" id="UP000244338">
    <property type="component" value="Unassembled WGS sequence"/>
</dbReference>
<organism evidence="3 4">
    <name type="scientific">Candidatus Carbonibacillus altaicus</name>
    <dbReference type="NCBI Taxonomy" id="2163959"/>
    <lineage>
        <taxon>Bacteria</taxon>
        <taxon>Bacillati</taxon>
        <taxon>Bacillota</taxon>
        <taxon>Bacilli</taxon>
        <taxon>Bacillales</taxon>
        <taxon>Candidatus Carbonibacillus</taxon>
    </lineage>
</organism>
<gene>
    <name evidence="3" type="ORF">BSOLF_1928</name>
</gene>
<dbReference type="AlphaFoldDB" id="A0A2R6XYL8"/>